<dbReference type="Proteomes" id="UP000015344">
    <property type="component" value="Unassembled WGS sequence"/>
</dbReference>
<dbReference type="Pfam" id="PF12652">
    <property type="entry name" value="CotJB"/>
    <property type="match status" value="1"/>
</dbReference>
<dbReference type="InterPro" id="IPR024207">
    <property type="entry name" value="CotJB_dom"/>
</dbReference>
<accession>S9SHG8</accession>
<comment type="caution">
    <text evidence="2">The sequence shown here is derived from an EMBL/GenBank/DDBJ whole genome shotgun (WGS) entry which is preliminary data.</text>
</comment>
<dbReference type="InterPro" id="IPR016571">
    <property type="entry name" value="Spore_coat_assembly_CotJB"/>
</dbReference>
<dbReference type="eggNOG" id="ENOG5032Y4N">
    <property type="taxonomic scope" value="Bacteria"/>
</dbReference>
<organism evidence="2 3">
    <name type="scientific">Paenibacillus alvei TS-15</name>
    <dbReference type="NCBI Taxonomy" id="1117108"/>
    <lineage>
        <taxon>Bacteria</taxon>
        <taxon>Bacillati</taxon>
        <taxon>Bacillota</taxon>
        <taxon>Bacilli</taxon>
        <taxon>Bacillales</taxon>
        <taxon>Paenibacillaceae</taxon>
        <taxon>Paenibacillus</taxon>
    </lineage>
</organism>
<evidence type="ECO:0000313" key="3">
    <source>
        <dbReference type="Proteomes" id="UP000015344"/>
    </source>
</evidence>
<dbReference type="EMBL" id="ATMT01000100">
    <property type="protein sequence ID" value="EPY04169.1"/>
    <property type="molecule type" value="Genomic_DNA"/>
</dbReference>
<dbReference type="PIRSF" id="PIRSF010606">
    <property type="entry name" value="Spore_coat_CotJB"/>
    <property type="match status" value="1"/>
</dbReference>
<reference evidence="2 3" key="1">
    <citation type="submission" date="2013-05" db="EMBL/GenBank/DDBJ databases">
        <authorList>
            <person name="Strain E.A."/>
            <person name="Brown E."/>
            <person name="Allard M.W."/>
            <person name="Luo Y.L."/>
        </authorList>
    </citation>
    <scope>NUCLEOTIDE SEQUENCE [LARGE SCALE GENOMIC DNA]</scope>
    <source>
        <strain evidence="2 3">TS-15</strain>
    </source>
</reference>
<gene>
    <name evidence="2" type="ORF">PAALTS15_27019</name>
</gene>
<protein>
    <submittedName>
        <fullName evidence="2">CotJB protein</fullName>
    </submittedName>
</protein>
<dbReference type="PATRIC" id="fig|1117108.3.peg.5576"/>
<name>S9SHG8_PAEAL</name>
<dbReference type="AlphaFoldDB" id="S9SHG8"/>
<proteinExistence type="predicted"/>
<sequence>MTMSVHPYQTEEYRRSLEQLQVIDFVLLELNLYLDTHPGDLQAIQQFNYYVSERMKVAHQFQEQYGPLMNFGHSYSGCPFTWATTPWPWQV</sequence>
<evidence type="ECO:0000259" key="1">
    <source>
        <dbReference type="Pfam" id="PF12652"/>
    </source>
</evidence>
<evidence type="ECO:0000313" key="2">
    <source>
        <dbReference type="EMBL" id="EPY04169.1"/>
    </source>
</evidence>
<feature type="domain" description="Protein CotJB" evidence="1">
    <location>
        <begin position="16"/>
        <end position="90"/>
    </location>
</feature>